<feature type="compositionally biased region" description="Low complexity" evidence="1">
    <location>
        <begin position="122"/>
        <end position="144"/>
    </location>
</feature>
<feature type="region of interest" description="Disordered" evidence="1">
    <location>
        <begin position="302"/>
        <end position="344"/>
    </location>
</feature>
<gene>
    <name evidence="2" type="ORF">Lalb_Chr03g0040381</name>
</gene>
<dbReference type="Pfam" id="PF04782">
    <property type="entry name" value="DUF632"/>
    <property type="match status" value="1"/>
</dbReference>
<dbReference type="PANTHER" id="PTHR21450">
    <property type="entry name" value="PROTEIN ALTERED PHOSPHATE STARVATION RESPONSE 1"/>
    <property type="match status" value="1"/>
</dbReference>
<feature type="compositionally biased region" description="Pro residues" evidence="1">
    <location>
        <begin position="149"/>
        <end position="158"/>
    </location>
</feature>
<reference evidence="3" key="1">
    <citation type="journal article" date="2020" name="Nat. Commun.">
        <title>Genome sequence of the cluster root forming white lupin.</title>
        <authorList>
            <person name="Hufnagel B."/>
            <person name="Marques A."/>
            <person name="Soriano A."/>
            <person name="Marques L."/>
            <person name="Divol F."/>
            <person name="Doumas P."/>
            <person name="Sallet E."/>
            <person name="Mancinotti D."/>
            <person name="Carrere S."/>
            <person name="Marande W."/>
            <person name="Arribat S."/>
            <person name="Keller J."/>
            <person name="Huneau C."/>
            <person name="Blein T."/>
            <person name="Aime D."/>
            <person name="Laguerre M."/>
            <person name="Taylor J."/>
            <person name="Schubert V."/>
            <person name="Nelson M."/>
            <person name="Geu-Flores F."/>
            <person name="Crespi M."/>
            <person name="Gallardo-Guerrero K."/>
            <person name="Delaux P.-M."/>
            <person name="Salse J."/>
            <person name="Berges H."/>
            <person name="Guyot R."/>
            <person name="Gouzy J."/>
            <person name="Peret B."/>
        </authorList>
    </citation>
    <scope>NUCLEOTIDE SEQUENCE [LARGE SCALE GENOMIC DNA]</scope>
    <source>
        <strain evidence="3">cv. Amiga</strain>
    </source>
</reference>
<sequence length="846" mass="94772">MGCTASKLENEDTVRRCKDRRRLIKEAVSSRHLLGAAHSDYCRSLRLTGSALCTFAAGEPLSISDDTPAVFLNTKSTYKTTTTSSTAVHHHQPPPLHIPSPSPSSLHPQPPPPPPFKPSPSPTITSSKLPHILSSSSVSSGNNPHGRKQPPPPPPPKLPHILSDSSLSSTPRSNFGSSFYPSAFQRNFTYSNTPSQTSSVWNWENFNPPPTPPGSDYFNNLATKQHETEIETEQGSGSDSEHLEYKHRIDNRNVDLDVQRKYVSSYKMKANVDDYVDEERSEYDFFHGKHQDRDHHHIHEEYTETEREEVQCSEWGDRYSTTSSSDDDDNEEEEDADMRSEIGTRSNFGSSVQAESMVGDPVAATAAVTSRNVYRPGKSEDVGSSSGVSYRTGEVMDMKMVVRHKDLKEIVEAIRENFEKAAVVGDKVSEMLEISKAQLDRSFRQLRKTVYHSSSLLSNLSSTWTSKPPLAVKYRLDTGSLEEPGGLKSLCSTLDRLLAWEKKLYEEVKAREGVKIEHEKKLSALQSQEYKGDDEAKIFKTKASINRLQSLIIVTSQAVSTTSTAIIGTRDSDLVPQLIDLCHGIMYMWKSMHQYHEFQSNIVQQVRGLVSRSSRGGSTSELHRQATRDLESAVTSWHSSFCRLIKFQRDFILSLHGWYKLSLVPVTNDNIVTREQPSDAYPFFDEWKHALDRVPDTVASEAIKSFINVVHVISCKQSEELKIKKRTETASKELEKKASALRNLERKFYNSYSMVGISLPDSAPDNGLGLDARDPLAQKRLDLATCQSRVQDEMLRHSKAVEVTRAMTLNNLQTGLPGVFQALTSFSSLFTEALESVCNRSYAIGR</sequence>
<dbReference type="OrthoDB" id="1919226at2759"/>
<feature type="compositionally biased region" description="Pro residues" evidence="1">
    <location>
        <begin position="93"/>
        <end position="121"/>
    </location>
</feature>
<evidence type="ECO:0000313" key="2">
    <source>
        <dbReference type="EMBL" id="KAE9617892.1"/>
    </source>
</evidence>
<name>A0A6A4QWU1_LUPAL</name>
<dbReference type="EMBL" id="WOCE01000003">
    <property type="protein sequence ID" value="KAE9617892.1"/>
    <property type="molecule type" value="Genomic_DNA"/>
</dbReference>
<organism evidence="2 3">
    <name type="scientific">Lupinus albus</name>
    <name type="common">White lupine</name>
    <name type="synonym">Lupinus termis</name>
    <dbReference type="NCBI Taxonomy" id="3870"/>
    <lineage>
        <taxon>Eukaryota</taxon>
        <taxon>Viridiplantae</taxon>
        <taxon>Streptophyta</taxon>
        <taxon>Embryophyta</taxon>
        <taxon>Tracheophyta</taxon>
        <taxon>Spermatophyta</taxon>
        <taxon>Magnoliopsida</taxon>
        <taxon>eudicotyledons</taxon>
        <taxon>Gunneridae</taxon>
        <taxon>Pentapetalae</taxon>
        <taxon>rosids</taxon>
        <taxon>fabids</taxon>
        <taxon>Fabales</taxon>
        <taxon>Fabaceae</taxon>
        <taxon>Papilionoideae</taxon>
        <taxon>50 kb inversion clade</taxon>
        <taxon>genistoids sensu lato</taxon>
        <taxon>core genistoids</taxon>
        <taxon>Genisteae</taxon>
        <taxon>Lupinus</taxon>
    </lineage>
</organism>
<dbReference type="AlphaFoldDB" id="A0A6A4QWU1"/>
<evidence type="ECO:0000313" key="3">
    <source>
        <dbReference type="Proteomes" id="UP000447434"/>
    </source>
</evidence>
<feature type="region of interest" description="Disordered" evidence="1">
    <location>
        <begin position="82"/>
        <end position="173"/>
    </location>
</feature>
<dbReference type="InterPro" id="IPR006867">
    <property type="entry name" value="DUF632"/>
</dbReference>
<proteinExistence type="predicted"/>
<dbReference type="PANTHER" id="PTHR21450:SF9">
    <property type="entry name" value="BZIP DOMAIN CLASS TRANSCRIPTION FACTOR (DUF630 AND DUF632)-RELATED"/>
    <property type="match status" value="1"/>
</dbReference>
<comment type="caution">
    <text evidence="2">The sequence shown here is derived from an EMBL/GenBank/DDBJ whole genome shotgun (WGS) entry which is preliminary data.</text>
</comment>
<protein>
    <submittedName>
        <fullName evidence="2">Uncharacterized protein</fullName>
    </submittedName>
</protein>
<feature type="compositionally biased region" description="Acidic residues" evidence="1">
    <location>
        <begin position="325"/>
        <end position="336"/>
    </location>
</feature>
<accession>A0A6A4QWU1</accession>
<dbReference type="Pfam" id="PF04783">
    <property type="entry name" value="DUF630"/>
    <property type="match status" value="1"/>
</dbReference>
<dbReference type="Proteomes" id="UP000447434">
    <property type="component" value="Chromosome 3"/>
</dbReference>
<keyword evidence="3" id="KW-1185">Reference proteome</keyword>
<evidence type="ECO:0000256" key="1">
    <source>
        <dbReference type="SAM" id="MobiDB-lite"/>
    </source>
</evidence>
<dbReference type="InterPro" id="IPR006868">
    <property type="entry name" value="DUF630"/>
</dbReference>